<dbReference type="GO" id="GO:0005524">
    <property type="term" value="F:ATP binding"/>
    <property type="evidence" value="ECO:0007669"/>
    <property type="project" value="UniProtKB-UniRule"/>
</dbReference>
<comment type="subunit">
    <text evidence="10">Monomer.</text>
</comment>
<evidence type="ECO:0000256" key="9">
    <source>
        <dbReference type="ARBA" id="ARBA00049563"/>
    </source>
</evidence>
<keyword evidence="15" id="KW-1185">Reference proteome</keyword>
<dbReference type="GO" id="GO:0006400">
    <property type="term" value="P:tRNA modification"/>
    <property type="evidence" value="ECO:0007669"/>
    <property type="project" value="TreeGrafter"/>
</dbReference>
<dbReference type="RefSeq" id="WP_253963960.1">
    <property type="nucleotide sequence ID" value="NZ_JALHBS010000043.1"/>
</dbReference>
<evidence type="ECO:0000313" key="15">
    <source>
        <dbReference type="Proteomes" id="UP001155220"/>
    </source>
</evidence>
<comment type="catalytic activity">
    <reaction evidence="9 10 11">
        <text>adenosine(37) in tRNA + dimethylallyl diphosphate = N(6)-dimethylallyladenosine(37) in tRNA + diphosphate</text>
        <dbReference type="Rhea" id="RHEA:26482"/>
        <dbReference type="Rhea" id="RHEA-COMP:10162"/>
        <dbReference type="Rhea" id="RHEA-COMP:10375"/>
        <dbReference type="ChEBI" id="CHEBI:33019"/>
        <dbReference type="ChEBI" id="CHEBI:57623"/>
        <dbReference type="ChEBI" id="CHEBI:74411"/>
        <dbReference type="ChEBI" id="CHEBI:74415"/>
        <dbReference type="EC" id="2.5.1.75"/>
    </reaction>
</comment>
<evidence type="ECO:0000256" key="8">
    <source>
        <dbReference type="ARBA" id="ARBA00022842"/>
    </source>
</evidence>
<accession>A0A9X2H8B4</accession>
<proteinExistence type="inferred from homology"/>
<comment type="caution">
    <text evidence="10">Lacks conserved residue(s) required for the propagation of feature annotation.</text>
</comment>
<dbReference type="Pfam" id="PF01715">
    <property type="entry name" value="IPPT"/>
    <property type="match status" value="1"/>
</dbReference>
<dbReference type="NCBIfam" id="TIGR00174">
    <property type="entry name" value="miaA"/>
    <property type="match status" value="1"/>
</dbReference>
<keyword evidence="6 10" id="KW-0547">Nucleotide-binding</keyword>
<keyword evidence="4 10" id="KW-0808">Transferase</keyword>
<feature type="site" description="Interaction with substrate tRNA" evidence="10">
    <location>
        <position position="128"/>
    </location>
</feature>
<evidence type="ECO:0000256" key="7">
    <source>
        <dbReference type="ARBA" id="ARBA00022840"/>
    </source>
</evidence>
<feature type="region of interest" description="Interaction with substrate tRNA" evidence="10">
    <location>
        <begin position="160"/>
        <end position="164"/>
    </location>
</feature>
<evidence type="ECO:0000256" key="6">
    <source>
        <dbReference type="ARBA" id="ARBA00022741"/>
    </source>
</evidence>
<evidence type="ECO:0000256" key="12">
    <source>
        <dbReference type="RuleBase" id="RU003784"/>
    </source>
</evidence>
<dbReference type="PANTHER" id="PTHR11088:SF60">
    <property type="entry name" value="TRNA DIMETHYLALLYLTRANSFERASE"/>
    <property type="match status" value="1"/>
</dbReference>
<keyword evidence="8 10" id="KW-0460">Magnesium</keyword>
<dbReference type="SUPFAM" id="SSF52540">
    <property type="entry name" value="P-loop containing nucleoside triphosphate hydrolases"/>
    <property type="match status" value="1"/>
</dbReference>
<evidence type="ECO:0000256" key="5">
    <source>
        <dbReference type="ARBA" id="ARBA00022694"/>
    </source>
</evidence>
<dbReference type="Gene3D" id="3.40.50.300">
    <property type="entry name" value="P-loop containing nucleotide triphosphate hydrolases"/>
    <property type="match status" value="1"/>
</dbReference>
<dbReference type="GO" id="GO:0052381">
    <property type="term" value="F:tRNA dimethylallyltransferase activity"/>
    <property type="evidence" value="ECO:0007669"/>
    <property type="project" value="UniProtKB-UniRule"/>
</dbReference>
<feature type="site" description="Interaction with substrate tRNA" evidence="10">
    <location>
        <position position="102"/>
    </location>
</feature>
<feature type="binding site" evidence="10">
    <location>
        <begin position="11"/>
        <end position="18"/>
    </location>
    <ligand>
        <name>ATP</name>
        <dbReference type="ChEBI" id="CHEBI:30616"/>
    </ligand>
</feature>
<dbReference type="HAMAP" id="MF_00185">
    <property type="entry name" value="IPP_trans"/>
    <property type="match status" value="1"/>
</dbReference>
<comment type="caution">
    <text evidence="14">The sequence shown here is derived from an EMBL/GenBank/DDBJ whole genome shotgun (WGS) entry which is preliminary data.</text>
</comment>
<dbReference type="EC" id="2.5.1.75" evidence="10"/>
<name>A0A9X2H8B4_9HYPH</name>
<protein>
    <recommendedName>
        <fullName evidence="10">tRNA dimethylallyltransferase</fullName>
        <ecNumber evidence="10">2.5.1.75</ecNumber>
    </recommendedName>
    <alternativeName>
        <fullName evidence="10">Dimethylallyl diphosphate:tRNA dimethylallyltransferase</fullName>
        <shortName evidence="10">DMAPP:tRNA dimethylallyltransferase</shortName>
        <shortName evidence="10">DMATase</shortName>
    </alternativeName>
    <alternativeName>
        <fullName evidence="10">Isopentenyl-diphosphate:tRNA isopentenyltransferase</fullName>
        <shortName evidence="10">IPP transferase</shortName>
        <shortName evidence="10">IPPT</shortName>
        <shortName evidence="10">IPTase</shortName>
    </alternativeName>
</protein>
<dbReference type="AlphaFoldDB" id="A0A9X2H8B4"/>
<dbReference type="Gene3D" id="1.10.20.140">
    <property type="match status" value="1"/>
</dbReference>
<evidence type="ECO:0000256" key="10">
    <source>
        <dbReference type="HAMAP-Rule" id="MF_00185"/>
    </source>
</evidence>
<feature type="binding site" evidence="10">
    <location>
        <begin position="13"/>
        <end position="18"/>
    </location>
    <ligand>
        <name>substrate</name>
    </ligand>
</feature>
<reference evidence="14" key="1">
    <citation type="submission" date="2022-03" db="EMBL/GenBank/DDBJ databases">
        <title>Aurantimonas Liuensis sp. Nov., isolated from the hadal seawater of the Mariana Trench.</title>
        <authorList>
            <person name="Liu R."/>
        </authorList>
    </citation>
    <scope>NUCLEOTIDE SEQUENCE</scope>
    <source>
        <strain evidence="14">LRZ36</strain>
    </source>
</reference>
<dbReference type="InterPro" id="IPR039657">
    <property type="entry name" value="Dimethylallyltransferase"/>
</dbReference>
<evidence type="ECO:0000256" key="3">
    <source>
        <dbReference type="ARBA" id="ARBA00005842"/>
    </source>
</evidence>
<organism evidence="14 15">
    <name type="scientific">Aurantimonas marianensis</name>
    <dbReference type="NCBI Taxonomy" id="2920428"/>
    <lineage>
        <taxon>Bacteria</taxon>
        <taxon>Pseudomonadati</taxon>
        <taxon>Pseudomonadota</taxon>
        <taxon>Alphaproteobacteria</taxon>
        <taxon>Hyphomicrobiales</taxon>
        <taxon>Aurantimonadaceae</taxon>
        <taxon>Aurantimonas</taxon>
    </lineage>
</organism>
<evidence type="ECO:0000256" key="2">
    <source>
        <dbReference type="ARBA" id="ARBA00003213"/>
    </source>
</evidence>
<evidence type="ECO:0000256" key="1">
    <source>
        <dbReference type="ARBA" id="ARBA00001946"/>
    </source>
</evidence>
<comment type="cofactor">
    <cofactor evidence="1 10">
        <name>Mg(2+)</name>
        <dbReference type="ChEBI" id="CHEBI:18420"/>
    </cofactor>
</comment>
<evidence type="ECO:0000313" key="14">
    <source>
        <dbReference type="EMBL" id="MCP3055098.1"/>
    </source>
</evidence>
<dbReference type="InterPro" id="IPR027417">
    <property type="entry name" value="P-loop_NTPase"/>
</dbReference>
<comment type="function">
    <text evidence="2 10 12">Catalyzes the transfer of a dimethylallyl group onto the adenine at position 37 in tRNAs that read codons beginning with uridine, leading to the formation of N6-(dimethylallyl)adenosine (i(6)A).</text>
</comment>
<evidence type="ECO:0000256" key="13">
    <source>
        <dbReference type="RuleBase" id="RU003785"/>
    </source>
</evidence>
<sequence>MAEKQAILIAGPTASGKSRLALELAERHDGIIVNADSMQVYSHLKILTARPAPAEIERVPHRLYGHVAPHETYSAGRYWGDAAAILDELRATGKTPIFCGGTGLYFKVLLGLLDVMPEVSPERRETWRRRLAEEGPSALHRLLLCRDPVAADRIKPADGQRIVRALEVGEAAGVPLSSLQAGRGEGLLDGGRCVKIVLAPERSRLRETIARRFDTMIATGALEEVAAFRALPGALAGSAAKAIGIVELAAVLDGRMTLSQATSRAVTRTRQYAKRQETWFRHQFGADWERLATPDAKLISSI</sequence>
<comment type="similarity">
    <text evidence="3 10 13">Belongs to the IPP transferase family.</text>
</comment>
<keyword evidence="5 10" id="KW-0819">tRNA processing</keyword>
<dbReference type="EMBL" id="JALHBS010000043">
    <property type="protein sequence ID" value="MCP3055098.1"/>
    <property type="molecule type" value="Genomic_DNA"/>
</dbReference>
<dbReference type="PANTHER" id="PTHR11088">
    <property type="entry name" value="TRNA DIMETHYLALLYLTRANSFERASE"/>
    <property type="match status" value="1"/>
</dbReference>
<gene>
    <name evidence="10 14" type="primary">miaA</name>
    <name evidence="14" type="ORF">MJ956_08025</name>
</gene>
<dbReference type="Proteomes" id="UP001155220">
    <property type="component" value="Unassembled WGS sequence"/>
</dbReference>
<keyword evidence="7 10" id="KW-0067">ATP-binding</keyword>
<dbReference type="InterPro" id="IPR018022">
    <property type="entry name" value="IPT"/>
</dbReference>
<feature type="region of interest" description="Interaction with substrate tRNA" evidence="10">
    <location>
        <begin position="36"/>
        <end position="39"/>
    </location>
</feature>
<evidence type="ECO:0000256" key="11">
    <source>
        <dbReference type="RuleBase" id="RU003783"/>
    </source>
</evidence>
<evidence type="ECO:0000256" key="4">
    <source>
        <dbReference type="ARBA" id="ARBA00022679"/>
    </source>
</evidence>